<dbReference type="InterPro" id="IPR001466">
    <property type="entry name" value="Beta-lactam-related"/>
</dbReference>
<evidence type="ECO:0000259" key="1">
    <source>
        <dbReference type="Pfam" id="PF00144"/>
    </source>
</evidence>
<protein>
    <submittedName>
        <fullName evidence="2">Serine hydrolase domain-containing protein</fullName>
        <ecNumber evidence="2">3.-.-.-</ecNumber>
    </submittedName>
</protein>
<dbReference type="PANTHER" id="PTHR43283">
    <property type="entry name" value="BETA-LACTAMASE-RELATED"/>
    <property type="match status" value="1"/>
</dbReference>
<dbReference type="Pfam" id="PF00144">
    <property type="entry name" value="Beta-lactamase"/>
    <property type="match status" value="1"/>
</dbReference>
<dbReference type="InterPro" id="IPR050789">
    <property type="entry name" value="Diverse_Enzym_Activities"/>
</dbReference>
<accession>A0ABV7GJK2</accession>
<dbReference type="GO" id="GO:0016787">
    <property type="term" value="F:hydrolase activity"/>
    <property type="evidence" value="ECO:0007669"/>
    <property type="project" value="UniProtKB-KW"/>
</dbReference>
<dbReference type="EC" id="3.-.-.-" evidence="2"/>
<dbReference type="RefSeq" id="WP_248934152.1">
    <property type="nucleotide sequence ID" value="NZ_JAKILF010000001.1"/>
</dbReference>
<dbReference type="Proteomes" id="UP001595621">
    <property type="component" value="Unassembled WGS sequence"/>
</dbReference>
<dbReference type="SUPFAM" id="SSF56601">
    <property type="entry name" value="beta-lactamase/transpeptidase-like"/>
    <property type="match status" value="1"/>
</dbReference>
<keyword evidence="2" id="KW-0378">Hydrolase</keyword>
<keyword evidence="3" id="KW-1185">Reference proteome</keyword>
<dbReference type="EMBL" id="JBHRTD010000018">
    <property type="protein sequence ID" value="MFC3140230.1"/>
    <property type="molecule type" value="Genomic_DNA"/>
</dbReference>
<gene>
    <name evidence="2" type="ORF">ACFOE0_18885</name>
</gene>
<dbReference type="PANTHER" id="PTHR43283:SF3">
    <property type="entry name" value="BETA-LACTAMASE FAMILY PROTEIN (AFU_ORTHOLOGUE AFUA_5G07500)"/>
    <property type="match status" value="1"/>
</dbReference>
<reference evidence="3" key="1">
    <citation type="journal article" date="2019" name="Int. J. Syst. Evol. Microbiol.">
        <title>The Global Catalogue of Microorganisms (GCM) 10K type strain sequencing project: providing services to taxonomists for standard genome sequencing and annotation.</title>
        <authorList>
            <consortium name="The Broad Institute Genomics Platform"/>
            <consortium name="The Broad Institute Genome Sequencing Center for Infectious Disease"/>
            <person name="Wu L."/>
            <person name="Ma J."/>
        </authorList>
    </citation>
    <scope>NUCLEOTIDE SEQUENCE [LARGE SCALE GENOMIC DNA]</scope>
    <source>
        <strain evidence="3">KCTC 52277</strain>
    </source>
</reference>
<feature type="domain" description="Beta-lactamase-related" evidence="1">
    <location>
        <begin position="32"/>
        <end position="385"/>
    </location>
</feature>
<evidence type="ECO:0000313" key="2">
    <source>
        <dbReference type="EMBL" id="MFC3140230.1"/>
    </source>
</evidence>
<comment type="caution">
    <text evidence="2">The sequence shown here is derived from an EMBL/GenBank/DDBJ whole genome shotgun (WGS) entry which is preliminary data.</text>
</comment>
<dbReference type="InterPro" id="IPR012338">
    <property type="entry name" value="Beta-lactam/transpept-like"/>
</dbReference>
<proteinExistence type="predicted"/>
<organism evidence="2 3">
    <name type="scientific">Shewanella submarina</name>
    <dbReference type="NCBI Taxonomy" id="2016376"/>
    <lineage>
        <taxon>Bacteria</taxon>
        <taxon>Pseudomonadati</taxon>
        <taxon>Pseudomonadota</taxon>
        <taxon>Gammaproteobacteria</taxon>
        <taxon>Alteromonadales</taxon>
        <taxon>Shewanellaceae</taxon>
        <taxon>Shewanella</taxon>
    </lineage>
</organism>
<evidence type="ECO:0000313" key="3">
    <source>
        <dbReference type="Proteomes" id="UP001595621"/>
    </source>
</evidence>
<sequence>MKLPGLLVITSLIALLISPLGLTAHASAINQFNHAFAGMLESHQLPGAVVHVKHKGKLIVHQAIGVRNLDAPMPIRTDDIFRIYSMTKPVTAVALLQLVDQGKVDLDADIRRYLPGFEPFEFDGQPQIVTVHHLLSHTAGFGYGGGLKSWIDIRYLLANPLSRNNSLDDLVDDLSGIELKFAPGSRFEYSIASDIQGAIIEAVTNQPLDQYFEEHIFGPLQMSNTGFAVPAAAKHRLVDMYEYDASTFEQALTFNKEDILFVETGSESEYLSKPTLISAGGGLVSTAQDYANFVGMLLNGGEFNGKRILSNELLTKMLSSHTQGLDTHFLPRIYENVGFGYGLAVEQAQHGLRPQGSFFWAGMGGTLFWGDPHNDLQVVVMFQVEDGWIALEKWLLPEIYKLIQDDKLNAAINNGH</sequence>
<dbReference type="Gene3D" id="3.40.710.10">
    <property type="entry name" value="DD-peptidase/beta-lactamase superfamily"/>
    <property type="match status" value="1"/>
</dbReference>
<name>A0ABV7GJK2_9GAMM</name>